<dbReference type="EMBL" id="JASXSX010000004">
    <property type="protein sequence ID" value="MDT3767990.1"/>
    <property type="molecule type" value="Genomic_DNA"/>
</dbReference>
<dbReference type="RefSeq" id="WP_313274257.1">
    <property type="nucleotide sequence ID" value="NZ_JASXSX010000004.1"/>
</dbReference>
<evidence type="ECO:0000313" key="3">
    <source>
        <dbReference type="EMBL" id="MDT3767990.1"/>
    </source>
</evidence>
<comment type="caution">
    <text evidence="3">The sequence shown here is derived from an EMBL/GenBank/DDBJ whole genome shotgun (WGS) entry which is preliminary data.</text>
</comment>
<gene>
    <name evidence="3" type="ORF">QS713_07965</name>
</gene>
<reference evidence="3 4" key="1">
    <citation type="submission" date="2023-06" db="EMBL/GenBank/DDBJ databases">
        <title>Draft genome sequence of Gleimia hominis type strain CCUG 57540T.</title>
        <authorList>
            <person name="Salva-Serra F."/>
            <person name="Cardew S."/>
            <person name="Jensie Markopoulos S."/>
            <person name="Ohlen M."/>
            <person name="Inganas E."/>
            <person name="Svensson-Stadler L."/>
            <person name="Moore E.R.B."/>
        </authorList>
    </citation>
    <scope>NUCLEOTIDE SEQUENCE [LARGE SCALE GENOMIC DNA]</scope>
    <source>
        <strain evidence="3 4">CCUG 57540</strain>
    </source>
</reference>
<keyword evidence="2" id="KW-1133">Transmembrane helix</keyword>
<feature type="region of interest" description="Disordered" evidence="1">
    <location>
        <begin position="218"/>
        <end position="298"/>
    </location>
</feature>
<proteinExistence type="predicted"/>
<name>A0ABU3IFH6_9ACTO</name>
<feature type="compositionally biased region" description="Low complexity" evidence="1">
    <location>
        <begin position="231"/>
        <end position="244"/>
    </location>
</feature>
<evidence type="ECO:0000313" key="4">
    <source>
        <dbReference type="Proteomes" id="UP001247542"/>
    </source>
</evidence>
<feature type="transmembrane region" description="Helical" evidence="2">
    <location>
        <begin position="159"/>
        <end position="179"/>
    </location>
</feature>
<organism evidence="3 4">
    <name type="scientific">Gleimia hominis</name>
    <dbReference type="NCBI Taxonomy" id="595468"/>
    <lineage>
        <taxon>Bacteria</taxon>
        <taxon>Bacillati</taxon>
        <taxon>Actinomycetota</taxon>
        <taxon>Actinomycetes</taxon>
        <taxon>Actinomycetales</taxon>
        <taxon>Actinomycetaceae</taxon>
        <taxon>Gleimia</taxon>
    </lineage>
</organism>
<feature type="compositionally biased region" description="Basic and acidic residues" evidence="1">
    <location>
        <begin position="218"/>
        <end position="227"/>
    </location>
</feature>
<dbReference type="Proteomes" id="UP001247542">
    <property type="component" value="Unassembled WGS sequence"/>
</dbReference>
<keyword evidence="2" id="KW-0472">Membrane</keyword>
<keyword evidence="4" id="KW-1185">Reference proteome</keyword>
<feature type="transmembrane region" description="Helical" evidence="2">
    <location>
        <begin position="134"/>
        <end position="153"/>
    </location>
</feature>
<keyword evidence="2" id="KW-0812">Transmembrane</keyword>
<evidence type="ECO:0000256" key="2">
    <source>
        <dbReference type="SAM" id="Phobius"/>
    </source>
</evidence>
<protein>
    <submittedName>
        <fullName evidence="3">Uncharacterized protein</fullName>
    </submittedName>
</protein>
<evidence type="ECO:0000256" key="1">
    <source>
        <dbReference type="SAM" id="MobiDB-lite"/>
    </source>
</evidence>
<sequence length="355" mass="38503">MSFVGWLVVVFALLLGGYAMPNLIRAREYKVNLPVESRFSSGLTVLDWNVRRMQVCGEVRREQPRLLASSPGGQWPRAGRERDGFGVQSREVGVMSRLSDTSREVPATSRQLARLRSARAARIARENAAGQRRLFAAGFSLMLLVAFVVAAVFGSFSPAWVVVPTVALIGVVVEGRLAYRRSASAAADEDAVLERLRSNIEREQGRWESLRTRIDKHASKSYERSSDVPEADGSSADSDAAGDSQTPVGSNGDTDGEHTNLDDSPEEGAESKGTLPGGWIPRPVPAPLYQKAPKAPRRQWEIDVVSEGDQVVAKVPARPVAATPMGTDAVSSDEAAQNAPVAFDLEEVLQQRRAQ</sequence>
<feature type="transmembrane region" description="Helical" evidence="2">
    <location>
        <begin position="6"/>
        <end position="24"/>
    </location>
</feature>
<accession>A0ABU3IFH6</accession>